<reference evidence="3" key="1">
    <citation type="journal article" date="2015" name="Proc. Natl. Acad. Sci. U.S.A.">
        <title>Genome sequencing of adzuki bean (Vigna angularis) provides insight into high starch and low fat accumulation and domestication.</title>
        <authorList>
            <person name="Yang K."/>
            <person name="Tian Z."/>
            <person name="Chen C."/>
            <person name="Luo L."/>
            <person name="Zhao B."/>
            <person name="Wang Z."/>
            <person name="Yu L."/>
            <person name="Li Y."/>
            <person name="Sun Y."/>
            <person name="Li W."/>
            <person name="Chen Y."/>
            <person name="Li Y."/>
            <person name="Zhang Y."/>
            <person name="Ai D."/>
            <person name="Zhao J."/>
            <person name="Shang C."/>
            <person name="Ma Y."/>
            <person name="Wu B."/>
            <person name="Wang M."/>
            <person name="Gao L."/>
            <person name="Sun D."/>
            <person name="Zhang P."/>
            <person name="Guo F."/>
            <person name="Wang W."/>
            <person name="Li Y."/>
            <person name="Wang J."/>
            <person name="Varshney R.K."/>
            <person name="Wang J."/>
            <person name="Ling H.Q."/>
            <person name="Wan P."/>
        </authorList>
    </citation>
    <scope>NUCLEOTIDE SEQUENCE</scope>
    <source>
        <strain evidence="3">cv. Jingnong 6</strain>
    </source>
</reference>
<gene>
    <name evidence="2" type="ORF">LR48_Vigan07g272200</name>
</gene>
<dbReference type="Gramene" id="KOM49018">
    <property type="protein sequence ID" value="KOM49018"/>
    <property type="gene ID" value="LR48_Vigan07g272200"/>
</dbReference>
<evidence type="ECO:0000313" key="3">
    <source>
        <dbReference type="Proteomes" id="UP000053144"/>
    </source>
</evidence>
<evidence type="ECO:0000256" key="1">
    <source>
        <dbReference type="SAM" id="MobiDB-lite"/>
    </source>
</evidence>
<dbReference type="EMBL" id="CM003377">
    <property type="protein sequence ID" value="KOM49018.1"/>
    <property type="molecule type" value="Genomic_DNA"/>
</dbReference>
<feature type="compositionally biased region" description="Basic and acidic residues" evidence="1">
    <location>
        <begin position="102"/>
        <end position="114"/>
    </location>
</feature>
<sequence>MRFTSLSCQLPSQRVIAAFVHLRNTIRTQPAPFAKTGKSIKHQTRSREERGEGNLRRESKLPTSSRSRRTIALSSPRLCPANTRSLPLLGTSEHSCPNVGSNREKGERKEASSF</sequence>
<accession>A0A0L9V1W7</accession>
<dbReference type="AlphaFoldDB" id="A0A0L9V1W7"/>
<feature type="compositionally biased region" description="Polar residues" evidence="1">
    <location>
        <begin position="92"/>
        <end position="101"/>
    </location>
</feature>
<dbReference type="Proteomes" id="UP000053144">
    <property type="component" value="Chromosome 7"/>
</dbReference>
<evidence type="ECO:0000313" key="2">
    <source>
        <dbReference type="EMBL" id="KOM49018.1"/>
    </source>
</evidence>
<name>A0A0L9V1W7_PHAAN</name>
<protein>
    <submittedName>
        <fullName evidence="2">Uncharacterized protein</fullName>
    </submittedName>
</protein>
<feature type="region of interest" description="Disordered" evidence="1">
    <location>
        <begin position="30"/>
        <end position="114"/>
    </location>
</feature>
<organism evidence="2 3">
    <name type="scientific">Phaseolus angularis</name>
    <name type="common">Azuki bean</name>
    <name type="synonym">Vigna angularis</name>
    <dbReference type="NCBI Taxonomy" id="3914"/>
    <lineage>
        <taxon>Eukaryota</taxon>
        <taxon>Viridiplantae</taxon>
        <taxon>Streptophyta</taxon>
        <taxon>Embryophyta</taxon>
        <taxon>Tracheophyta</taxon>
        <taxon>Spermatophyta</taxon>
        <taxon>Magnoliopsida</taxon>
        <taxon>eudicotyledons</taxon>
        <taxon>Gunneridae</taxon>
        <taxon>Pentapetalae</taxon>
        <taxon>rosids</taxon>
        <taxon>fabids</taxon>
        <taxon>Fabales</taxon>
        <taxon>Fabaceae</taxon>
        <taxon>Papilionoideae</taxon>
        <taxon>50 kb inversion clade</taxon>
        <taxon>NPAAA clade</taxon>
        <taxon>indigoferoid/millettioid clade</taxon>
        <taxon>Phaseoleae</taxon>
        <taxon>Vigna</taxon>
    </lineage>
</organism>
<proteinExistence type="predicted"/>
<feature type="compositionally biased region" description="Basic and acidic residues" evidence="1">
    <location>
        <begin position="45"/>
        <end position="60"/>
    </location>
</feature>